<protein>
    <recommendedName>
        <fullName evidence="3">Peptidase A1 domain-containing protein</fullName>
    </recommendedName>
</protein>
<evidence type="ECO:0008006" key="3">
    <source>
        <dbReference type="Google" id="ProtNLM"/>
    </source>
</evidence>
<dbReference type="EMBL" id="CP042197">
    <property type="protein sequence ID" value="QDS75748.1"/>
    <property type="molecule type" value="Genomic_DNA"/>
</dbReference>
<keyword evidence="2" id="KW-1185">Reference proteome</keyword>
<evidence type="ECO:0000313" key="2">
    <source>
        <dbReference type="Proteomes" id="UP000316270"/>
    </source>
</evidence>
<sequence>MASTPASGGPDYSQFTECIEIPFSNAEGGTPAIDILVNGKEISKATTSDGKAVGLDTGSTVFALSHDLVPDFPEDKQGLKTGEIGYTSGTTWQGHWFPIKVTFDDKKGNTAIAEVSALVVDREKCGPVHYMGIRFGDVDIASGQLSEKNPLLAIKQINNNTVDNKTFRYGFIMRERSIIIGLTAKNTESFKCTKLPADTHEGRKGFSNEPPASIRLNNEPWMHGTALIDTGVNHMLLYTTQFSGDESVPVGTKVTMKFPDENSESPEYSFRWPAENEERGEEVPESIEVRKSRYADKMWVNTGGNFYSKFDTLFDAEEGYWGFREGTE</sequence>
<dbReference type="OrthoDB" id="5291209at2759"/>
<accession>A0A517LJC7</accession>
<organism evidence="1 2">
    <name type="scientific">Venturia effusa</name>
    <dbReference type="NCBI Taxonomy" id="50376"/>
    <lineage>
        <taxon>Eukaryota</taxon>
        <taxon>Fungi</taxon>
        <taxon>Dikarya</taxon>
        <taxon>Ascomycota</taxon>
        <taxon>Pezizomycotina</taxon>
        <taxon>Dothideomycetes</taxon>
        <taxon>Pleosporomycetidae</taxon>
        <taxon>Venturiales</taxon>
        <taxon>Venturiaceae</taxon>
        <taxon>Venturia</taxon>
    </lineage>
</organism>
<evidence type="ECO:0000313" key="1">
    <source>
        <dbReference type="EMBL" id="QDS75748.1"/>
    </source>
</evidence>
<dbReference type="AlphaFoldDB" id="A0A517LJC7"/>
<proteinExistence type="predicted"/>
<gene>
    <name evidence="1" type="ORF">FKW77_008525</name>
</gene>
<name>A0A517LJC7_9PEZI</name>
<dbReference type="Proteomes" id="UP000316270">
    <property type="component" value="Chromosome 13"/>
</dbReference>
<reference evidence="1 2" key="1">
    <citation type="submission" date="2019-07" db="EMBL/GenBank/DDBJ databases">
        <title>Finished genome of Venturia effusa.</title>
        <authorList>
            <person name="Young C.A."/>
            <person name="Cox M.P."/>
            <person name="Ganley A.R.D."/>
            <person name="David W.J."/>
        </authorList>
    </citation>
    <scope>NUCLEOTIDE SEQUENCE [LARGE SCALE GENOMIC DNA]</scope>
    <source>
        <strain evidence="2">albino</strain>
    </source>
</reference>
<dbReference type="STRING" id="50376.A0A517LJC7"/>